<keyword evidence="6" id="KW-1185">Reference proteome</keyword>
<dbReference type="Pfam" id="PF00076">
    <property type="entry name" value="RRM_1"/>
    <property type="match status" value="1"/>
</dbReference>
<feature type="compositionally biased region" description="Basic and acidic residues" evidence="3">
    <location>
        <begin position="204"/>
        <end position="236"/>
    </location>
</feature>
<dbReference type="PANTHER" id="PTHR19965">
    <property type="entry name" value="RNA AND EXPORT FACTOR BINDING PROTEIN"/>
    <property type="match status" value="1"/>
</dbReference>
<name>A0A4S4LHF2_9AGAM</name>
<accession>A0A4S4LHF2</accession>
<dbReference type="SMART" id="SM00360">
    <property type="entry name" value="RRM"/>
    <property type="match status" value="1"/>
</dbReference>
<dbReference type="Gene3D" id="3.30.70.330">
    <property type="match status" value="1"/>
</dbReference>
<protein>
    <recommendedName>
        <fullName evidence="4">RRM domain-containing protein</fullName>
    </recommendedName>
</protein>
<sequence>MSRIANRSARSKPYDRPQNRHSGQWLHDMSQDADVPASVVDSGLKGGMPSSKLIVSNLHYNIMPKDLIAIFGQIGTLVREPIIKVRIAALMASEHYDRSGRSTGVAIIHYENHVEATRAKKQFNGILAKDQPMSIAFDASRPPAKRVVSSPASLMNRISKPPLLERLGSDAAIPTAPRKAIQMAASVHTGTGPVRARGGRRRGGRSEKPKKEAKTAEDLDKELDAFMEDDAAKDSIEADVEMET</sequence>
<evidence type="ECO:0000259" key="4">
    <source>
        <dbReference type="PROSITE" id="PS50102"/>
    </source>
</evidence>
<dbReference type="Pfam" id="PF13865">
    <property type="entry name" value="FoP_duplication"/>
    <property type="match status" value="1"/>
</dbReference>
<dbReference type="SUPFAM" id="SSF54928">
    <property type="entry name" value="RNA-binding domain, RBD"/>
    <property type="match status" value="1"/>
</dbReference>
<dbReference type="PROSITE" id="PS50102">
    <property type="entry name" value="RRM"/>
    <property type="match status" value="1"/>
</dbReference>
<keyword evidence="1 2" id="KW-0694">RNA-binding</keyword>
<dbReference type="AlphaFoldDB" id="A0A4S4LHF2"/>
<dbReference type="InterPro" id="IPR035979">
    <property type="entry name" value="RBD_domain_sf"/>
</dbReference>
<evidence type="ECO:0000256" key="3">
    <source>
        <dbReference type="SAM" id="MobiDB-lite"/>
    </source>
</evidence>
<evidence type="ECO:0000313" key="6">
    <source>
        <dbReference type="Proteomes" id="UP000308199"/>
    </source>
</evidence>
<dbReference type="EMBL" id="SGPK01000014">
    <property type="protein sequence ID" value="THH11424.1"/>
    <property type="molecule type" value="Genomic_DNA"/>
</dbReference>
<organism evidence="5 6">
    <name type="scientific">Phellinidium pouzarii</name>
    <dbReference type="NCBI Taxonomy" id="167371"/>
    <lineage>
        <taxon>Eukaryota</taxon>
        <taxon>Fungi</taxon>
        <taxon>Dikarya</taxon>
        <taxon>Basidiomycota</taxon>
        <taxon>Agaricomycotina</taxon>
        <taxon>Agaricomycetes</taxon>
        <taxon>Hymenochaetales</taxon>
        <taxon>Hymenochaetaceae</taxon>
        <taxon>Phellinidium</taxon>
    </lineage>
</organism>
<gene>
    <name evidence="5" type="ORF">EW145_g652</name>
</gene>
<reference evidence="5 6" key="1">
    <citation type="submission" date="2019-02" db="EMBL/GenBank/DDBJ databases">
        <title>Genome sequencing of the rare red list fungi Phellinidium pouzarii.</title>
        <authorList>
            <person name="Buettner E."/>
            <person name="Kellner H."/>
        </authorList>
    </citation>
    <scope>NUCLEOTIDE SEQUENCE [LARGE SCALE GENOMIC DNA]</scope>
    <source>
        <strain evidence="5 6">DSM 108285</strain>
    </source>
</reference>
<dbReference type="PANTHER" id="PTHR19965:SF82">
    <property type="entry name" value="THO COMPLEX SUBUNIT 4"/>
    <property type="match status" value="1"/>
</dbReference>
<feature type="region of interest" description="Disordered" evidence="3">
    <location>
        <begin position="1"/>
        <end position="24"/>
    </location>
</feature>
<dbReference type="SMART" id="SM01218">
    <property type="entry name" value="FoP_duplication"/>
    <property type="match status" value="1"/>
</dbReference>
<dbReference type="InterPro" id="IPR025715">
    <property type="entry name" value="FoP_C"/>
</dbReference>
<dbReference type="GO" id="GO:0003729">
    <property type="term" value="F:mRNA binding"/>
    <property type="evidence" value="ECO:0007669"/>
    <property type="project" value="TreeGrafter"/>
</dbReference>
<dbReference type="InterPro" id="IPR012677">
    <property type="entry name" value="Nucleotide-bd_a/b_plait_sf"/>
</dbReference>
<evidence type="ECO:0000256" key="2">
    <source>
        <dbReference type="PROSITE-ProRule" id="PRU00176"/>
    </source>
</evidence>
<dbReference type="CDD" id="cd12418">
    <property type="entry name" value="RRM_Aly_REF_like"/>
    <property type="match status" value="1"/>
</dbReference>
<dbReference type="Proteomes" id="UP000308199">
    <property type="component" value="Unassembled WGS sequence"/>
</dbReference>
<dbReference type="GO" id="GO:0005634">
    <property type="term" value="C:nucleus"/>
    <property type="evidence" value="ECO:0007669"/>
    <property type="project" value="TreeGrafter"/>
</dbReference>
<dbReference type="InterPro" id="IPR000504">
    <property type="entry name" value="RRM_dom"/>
</dbReference>
<feature type="domain" description="RRM" evidence="4">
    <location>
        <begin position="51"/>
        <end position="140"/>
    </location>
</feature>
<evidence type="ECO:0000313" key="5">
    <source>
        <dbReference type="EMBL" id="THH11424.1"/>
    </source>
</evidence>
<proteinExistence type="predicted"/>
<evidence type="ECO:0000256" key="1">
    <source>
        <dbReference type="ARBA" id="ARBA00022884"/>
    </source>
</evidence>
<dbReference type="InterPro" id="IPR051229">
    <property type="entry name" value="ALYREF_mRNA_export"/>
</dbReference>
<dbReference type="OrthoDB" id="5382468at2759"/>
<feature type="region of interest" description="Disordered" evidence="3">
    <location>
        <begin position="187"/>
        <end position="244"/>
    </location>
</feature>
<comment type="caution">
    <text evidence="5">The sequence shown here is derived from an EMBL/GenBank/DDBJ whole genome shotgun (WGS) entry which is preliminary data.</text>
</comment>